<dbReference type="PANTHER" id="PTHR46847:SF1">
    <property type="entry name" value="D-ALLOSE-BINDING PERIPLASMIC PROTEIN-RELATED"/>
    <property type="match status" value="1"/>
</dbReference>
<name>A0A6I4MEJ1_9ACTN</name>
<comment type="caution">
    <text evidence="5">The sequence shown here is derived from an EMBL/GenBank/DDBJ whole genome shotgun (WGS) entry which is preliminary data.</text>
</comment>
<dbReference type="Pfam" id="PF13407">
    <property type="entry name" value="Peripla_BP_4"/>
    <property type="match status" value="1"/>
</dbReference>
<evidence type="ECO:0000259" key="4">
    <source>
        <dbReference type="Pfam" id="PF13407"/>
    </source>
</evidence>
<dbReference type="PANTHER" id="PTHR46847">
    <property type="entry name" value="D-ALLOSE-BINDING PERIPLASMIC PROTEIN-RELATED"/>
    <property type="match status" value="1"/>
</dbReference>
<dbReference type="Proteomes" id="UP000462055">
    <property type="component" value="Unassembled WGS sequence"/>
</dbReference>
<dbReference type="SUPFAM" id="SSF53822">
    <property type="entry name" value="Periplasmic binding protein-like I"/>
    <property type="match status" value="1"/>
</dbReference>
<evidence type="ECO:0000313" key="6">
    <source>
        <dbReference type="Proteomes" id="UP000462055"/>
    </source>
</evidence>
<dbReference type="GO" id="GO:0030246">
    <property type="term" value="F:carbohydrate binding"/>
    <property type="evidence" value="ECO:0007669"/>
    <property type="project" value="UniProtKB-ARBA"/>
</dbReference>
<keyword evidence="3" id="KW-0732">Signal</keyword>
<dbReference type="InterPro" id="IPR025997">
    <property type="entry name" value="SBP_2_dom"/>
</dbReference>
<dbReference type="RefSeq" id="WP_151593522.1">
    <property type="nucleotide sequence ID" value="NZ_WBMS02000007.1"/>
</dbReference>
<feature type="domain" description="Periplasmic binding protein" evidence="4">
    <location>
        <begin position="19"/>
        <end position="70"/>
    </location>
</feature>
<gene>
    <name evidence="5" type="ORF">F8568_011565</name>
</gene>
<accession>A0A6I4MEJ1</accession>
<comment type="subcellular location">
    <subcellularLocation>
        <location evidence="1">Cell envelope</location>
    </subcellularLocation>
</comment>
<dbReference type="AlphaFoldDB" id="A0A6I4MEJ1"/>
<evidence type="ECO:0000313" key="5">
    <source>
        <dbReference type="EMBL" id="MWA01009.1"/>
    </source>
</evidence>
<reference evidence="5" key="1">
    <citation type="submission" date="2019-12" db="EMBL/GenBank/DDBJ databases">
        <title>Actinomadura physcomitrii sp. nov., a novel actinomycete isolated from moss [Physcomitrium sphaericum (Ludw) Fuernr].</title>
        <authorList>
            <person name="Zhuang X."/>
        </authorList>
    </citation>
    <scope>NUCLEOTIDE SEQUENCE [LARGE SCALE GENOMIC DNA]</scope>
    <source>
        <strain evidence="5">LD22</strain>
    </source>
</reference>
<dbReference type="Gene3D" id="3.40.50.2300">
    <property type="match status" value="2"/>
</dbReference>
<evidence type="ECO:0000256" key="3">
    <source>
        <dbReference type="ARBA" id="ARBA00022729"/>
    </source>
</evidence>
<comment type="similarity">
    <text evidence="2">Belongs to the bacterial solute-binding protein 2 family.</text>
</comment>
<protein>
    <submittedName>
        <fullName evidence="5">Substrate-binding domain-containing protein</fullName>
    </submittedName>
</protein>
<organism evidence="5 6">
    <name type="scientific">Actinomadura physcomitrii</name>
    <dbReference type="NCBI Taxonomy" id="2650748"/>
    <lineage>
        <taxon>Bacteria</taxon>
        <taxon>Bacillati</taxon>
        <taxon>Actinomycetota</taxon>
        <taxon>Actinomycetes</taxon>
        <taxon>Streptosporangiales</taxon>
        <taxon>Thermomonosporaceae</taxon>
        <taxon>Actinomadura</taxon>
    </lineage>
</organism>
<sequence>MGRARGNPPGVTGCKALGGKAGKQIKVVAFDGTPDGIKAVQDGTLNATVAQQPRLLGKMAVDSALKAARGGALVANAPVPVKIATPENAAQFATH</sequence>
<keyword evidence="6" id="KW-1185">Reference proteome</keyword>
<dbReference type="EMBL" id="WBMS02000007">
    <property type="protein sequence ID" value="MWA01009.1"/>
    <property type="molecule type" value="Genomic_DNA"/>
</dbReference>
<proteinExistence type="inferred from homology"/>
<evidence type="ECO:0000256" key="2">
    <source>
        <dbReference type="ARBA" id="ARBA00007639"/>
    </source>
</evidence>
<dbReference type="InterPro" id="IPR028082">
    <property type="entry name" value="Peripla_BP_I"/>
</dbReference>
<evidence type="ECO:0000256" key="1">
    <source>
        <dbReference type="ARBA" id="ARBA00004196"/>
    </source>
</evidence>
<dbReference type="GO" id="GO:0030313">
    <property type="term" value="C:cell envelope"/>
    <property type="evidence" value="ECO:0007669"/>
    <property type="project" value="UniProtKB-SubCell"/>
</dbReference>